<dbReference type="Pfam" id="PF04445">
    <property type="entry name" value="SAM_MT"/>
    <property type="match status" value="1"/>
</dbReference>
<dbReference type="PANTHER" id="PTHR36112:SF1">
    <property type="entry name" value="RIBOSOMAL RNA SMALL SUBUNIT METHYLTRANSFERASE J"/>
    <property type="match status" value="1"/>
</dbReference>
<sequence length="257" mass="27961">MKPEICVIARGHGEKEQALAAQLNCPLSRTPGTDSSFCLEYANNRLQLRQCRADAPGPIYVDFTRGKAAHRRRQGEGRKSPLARAVGVKPGIALPRVLDATAGLGGDAFVLATLGCEVLMVEQSPIVHALLADGLLRARQDTDLQDIMTRLSLLPGNAIEILAAMDTNTLPDSIYLDPMYPHKGKNALAKKEMRTLQLLLGPDQQGSQLLTAARQAARKRVAVKRPARAPFLGEVAPDFRIQAPKTRYDIYLPSRPG</sequence>
<comment type="catalytic activity">
    <reaction evidence="1">
        <text>guanosine(1516) in 16S rRNA + S-adenosyl-L-methionine = N(2)-methylguanosine(1516) in 16S rRNA + S-adenosyl-L-homocysteine + H(+)</text>
        <dbReference type="Rhea" id="RHEA:43220"/>
        <dbReference type="Rhea" id="RHEA-COMP:10412"/>
        <dbReference type="Rhea" id="RHEA-COMP:10413"/>
        <dbReference type="ChEBI" id="CHEBI:15378"/>
        <dbReference type="ChEBI" id="CHEBI:57856"/>
        <dbReference type="ChEBI" id="CHEBI:59789"/>
        <dbReference type="ChEBI" id="CHEBI:74269"/>
        <dbReference type="ChEBI" id="CHEBI:74481"/>
        <dbReference type="EC" id="2.1.1.242"/>
    </reaction>
</comment>
<accession>A0A7U6GIG5</accession>
<dbReference type="Proteomes" id="UP000031631">
    <property type="component" value="Chromosome"/>
</dbReference>
<dbReference type="InterPro" id="IPR029063">
    <property type="entry name" value="SAM-dependent_MTases_sf"/>
</dbReference>
<dbReference type="KEGG" id="tbn:TBH_C1278"/>
<dbReference type="PANTHER" id="PTHR36112">
    <property type="entry name" value="RIBOSOMAL RNA SMALL SUBUNIT METHYLTRANSFERASE J"/>
    <property type="match status" value="1"/>
</dbReference>
<comment type="caution">
    <text evidence="1">Lacks conserved residue(s) required for the propagation of feature annotation.</text>
</comment>
<dbReference type="OrthoDB" id="3191794at2"/>
<evidence type="ECO:0000313" key="3">
    <source>
        <dbReference type="Proteomes" id="UP000031631"/>
    </source>
</evidence>
<dbReference type="HAMAP" id="MF_01523">
    <property type="entry name" value="16SrRNA_methyltr_J"/>
    <property type="match status" value="1"/>
</dbReference>
<comment type="similarity">
    <text evidence="1">Belongs to the methyltransferase superfamily. RsmJ family.</text>
</comment>
<dbReference type="GO" id="GO:0005737">
    <property type="term" value="C:cytoplasm"/>
    <property type="evidence" value="ECO:0007669"/>
    <property type="project" value="UniProtKB-SubCell"/>
</dbReference>
<dbReference type="InterPro" id="IPR007536">
    <property type="entry name" value="16SrRNA_methylTrfase_J"/>
</dbReference>
<evidence type="ECO:0000256" key="1">
    <source>
        <dbReference type="HAMAP-Rule" id="MF_01523"/>
    </source>
</evidence>
<keyword evidence="1" id="KW-0949">S-adenosyl-L-methionine</keyword>
<organism evidence="2 3">
    <name type="scientific">Thiolapillus brandeum</name>
    <dbReference type="NCBI Taxonomy" id="1076588"/>
    <lineage>
        <taxon>Bacteria</taxon>
        <taxon>Pseudomonadati</taxon>
        <taxon>Pseudomonadota</taxon>
        <taxon>Gammaproteobacteria</taxon>
        <taxon>Chromatiales</taxon>
        <taxon>Sedimenticolaceae</taxon>
        <taxon>Thiolapillus</taxon>
    </lineage>
</organism>
<protein>
    <recommendedName>
        <fullName evidence="1">Ribosomal RNA small subunit methyltransferase J</fullName>
        <ecNumber evidence="1">2.1.1.242</ecNumber>
    </recommendedName>
    <alternativeName>
        <fullName evidence="1">16S rRNA m2G1516 methyltransferase</fullName>
    </alternativeName>
    <alternativeName>
        <fullName evidence="1">rRNA (guanine-N(2)-)-methyltransferase</fullName>
    </alternativeName>
</protein>
<keyword evidence="1" id="KW-0808">Transferase</keyword>
<dbReference type="SUPFAM" id="SSF53335">
    <property type="entry name" value="S-adenosyl-L-methionine-dependent methyltransferases"/>
    <property type="match status" value="1"/>
</dbReference>
<feature type="binding site" evidence="1">
    <location>
        <position position="177"/>
    </location>
    <ligand>
        <name>S-adenosyl-L-methionine</name>
        <dbReference type="ChEBI" id="CHEBI:59789"/>
    </ligand>
</feature>
<keyword evidence="3" id="KW-1185">Reference proteome</keyword>
<keyword evidence="1" id="KW-0963">Cytoplasm</keyword>
<dbReference type="CDD" id="cd02440">
    <property type="entry name" value="AdoMet_MTases"/>
    <property type="match status" value="1"/>
</dbReference>
<evidence type="ECO:0000313" key="2">
    <source>
        <dbReference type="EMBL" id="BAO44203.1"/>
    </source>
</evidence>
<dbReference type="Gene3D" id="3.40.50.150">
    <property type="entry name" value="Vaccinia Virus protein VP39"/>
    <property type="match status" value="1"/>
</dbReference>
<dbReference type="EC" id="2.1.1.242" evidence="1"/>
<comment type="function">
    <text evidence="1">Specifically methylates the guanosine in position 1516 of 16S rRNA.</text>
</comment>
<dbReference type="RefSeq" id="WP_052469941.1">
    <property type="nucleotide sequence ID" value="NZ_AP012273.1"/>
</dbReference>
<dbReference type="GO" id="GO:0008990">
    <property type="term" value="F:rRNA (guanine-N2-)-methyltransferase activity"/>
    <property type="evidence" value="ECO:0007669"/>
    <property type="project" value="UniProtKB-UniRule"/>
</dbReference>
<keyword evidence="1" id="KW-0698">rRNA processing</keyword>
<comment type="subcellular location">
    <subcellularLocation>
        <location evidence="1">Cytoplasm</location>
    </subcellularLocation>
</comment>
<reference evidence="2 3" key="1">
    <citation type="journal article" date="2014" name="PLoS ONE">
        <title>Physiological and genomic features of a novel sulfur-oxidizing gammaproteobacterium belonging to a previously uncultivated symbiotic lineage isolated from a hydrothermal vent.</title>
        <authorList>
            <person name="Nunoura T."/>
            <person name="Takaki Y."/>
            <person name="Kazama H."/>
            <person name="Kakuta J."/>
            <person name="Shimamura S."/>
            <person name="Makita H."/>
            <person name="Hirai M."/>
            <person name="Miyazaki M."/>
            <person name="Takai K."/>
        </authorList>
    </citation>
    <scope>NUCLEOTIDE SEQUENCE [LARGE SCALE GENOMIC DNA]</scope>
    <source>
        <strain evidence="2 3">Hiromi1</strain>
    </source>
</reference>
<dbReference type="AlphaFoldDB" id="A0A7U6GIG5"/>
<keyword evidence="1" id="KW-0489">Methyltransferase</keyword>
<proteinExistence type="inferred from homology"/>
<gene>
    <name evidence="1" type="primary">rsmJ</name>
    <name evidence="2" type="ORF">TBH_C1278</name>
</gene>
<dbReference type="EMBL" id="AP012273">
    <property type="protein sequence ID" value="BAO44203.1"/>
    <property type="molecule type" value="Genomic_DNA"/>
</dbReference>
<name>A0A7U6GIG5_9GAMM</name>